<dbReference type="Gene3D" id="1.10.10.10">
    <property type="entry name" value="Winged helix-like DNA-binding domain superfamily/Winged helix DNA-binding domain"/>
    <property type="match status" value="1"/>
</dbReference>
<evidence type="ECO:0000256" key="2">
    <source>
        <dbReference type="ARBA" id="ARBA00023163"/>
    </source>
</evidence>
<organism evidence="4 5">
    <name type="scientific">Enterococcus canis</name>
    <dbReference type="NCBI Taxonomy" id="214095"/>
    <lineage>
        <taxon>Bacteria</taxon>
        <taxon>Bacillati</taxon>
        <taxon>Bacillota</taxon>
        <taxon>Bacilli</taxon>
        <taxon>Lactobacillales</taxon>
        <taxon>Enterococcaceae</taxon>
        <taxon>Enterococcus</taxon>
    </lineage>
</organism>
<evidence type="ECO:0000313" key="4">
    <source>
        <dbReference type="EMBL" id="OJG18197.1"/>
    </source>
</evidence>
<dbReference type="Proteomes" id="UP000181884">
    <property type="component" value="Unassembled WGS sequence"/>
</dbReference>
<keyword evidence="2" id="KW-0804">Transcription</keyword>
<evidence type="ECO:0000256" key="1">
    <source>
        <dbReference type="ARBA" id="ARBA00023015"/>
    </source>
</evidence>
<feature type="domain" description="Mga helix-turn-helix" evidence="3">
    <location>
        <begin position="75"/>
        <end position="158"/>
    </location>
</feature>
<dbReference type="InterPro" id="IPR050661">
    <property type="entry name" value="BglG_antiterminators"/>
</dbReference>
<name>A0A1L8REN4_9ENTE</name>
<reference evidence="4 5" key="1">
    <citation type="submission" date="2014-12" db="EMBL/GenBank/DDBJ databases">
        <title>Draft genome sequences of 29 type strains of Enterococci.</title>
        <authorList>
            <person name="Zhong Z."/>
            <person name="Sun Z."/>
            <person name="Liu W."/>
            <person name="Zhang W."/>
            <person name="Zhang H."/>
        </authorList>
    </citation>
    <scope>NUCLEOTIDE SEQUENCE [LARGE SCALE GENOMIC DNA]</scope>
    <source>
        <strain evidence="4 5">DSM 17029</strain>
    </source>
</reference>
<evidence type="ECO:0000313" key="5">
    <source>
        <dbReference type="Proteomes" id="UP000181884"/>
    </source>
</evidence>
<dbReference type="InterPro" id="IPR036388">
    <property type="entry name" value="WH-like_DNA-bd_sf"/>
</dbReference>
<keyword evidence="1" id="KW-0805">Transcription regulation</keyword>
<dbReference type="RefSeq" id="WP_067395730.1">
    <property type="nucleotide sequence ID" value="NZ_JXKH01000005.1"/>
</dbReference>
<gene>
    <name evidence="4" type="ORF">RU97_GL002270</name>
</gene>
<dbReference type="PANTHER" id="PTHR30185">
    <property type="entry name" value="CRYPTIC BETA-GLUCOSIDE BGL OPERON ANTITERMINATOR"/>
    <property type="match status" value="1"/>
</dbReference>
<sequence>MIVEKLLVNEEQQLLHLIEYVLTHGGQADKKSLREVLQIAPATFRRLLYLLQSHFQEVLLCELSSNTIIITFLPNQSFGKLKRRLIQQSISHRILLELLQNPGVTLRQLHEKLFISESSVRRYIKRINLLIEPLFLEIKKCRLQGSEHQVRAFYLAYFEYVYGLFEGIFPYNREIEVFVQELIGQINDRNSLPIRHYHEQKIRLLCYISAYRVKDANPLGPKILKLIPDFYPYPPFSGIPDAVVPDYLRTELEREIFTIFLFALPLIPVESSLYQDFYRHQAQSQTLLFQISCYGEKLFEVFTREMTESPVYQDIQMMLFDLHISGIIFPLNQYTALPEMNRPNQEITSYREAYRDFRDDCIAKMNQYIEDFELRAFNYHYLRERYDLLVVRMNEAVYQRVTVGFYSELSYSSACFSFDYFRQRLSFHPALYFVNLGEEQAACDILLTSDSQFAERQRDQYQEVFVFNEDNRVTEVMTAHQWLHNFLYKQHMKRLLPKKTLVST</sequence>
<comment type="caution">
    <text evidence="4">The sequence shown here is derived from an EMBL/GenBank/DDBJ whole genome shotgun (WGS) entry which is preliminary data.</text>
</comment>
<keyword evidence="5" id="KW-1185">Reference proteome</keyword>
<evidence type="ECO:0000259" key="3">
    <source>
        <dbReference type="Pfam" id="PF05043"/>
    </source>
</evidence>
<accession>A0A1L8REN4</accession>
<dbReference type="InterPro" id="IPR007737">
    <property type="entry name" value="Mga_HTH"/>
</dbReference>
<dbReference type="Pfam" id="PF05043">
    <property type="entry name" value="Mga"/>
    <property type="match status" value="1"/>
</dbReference>
<dbReference type="STRING" id="214095.RU97_GL002270"/>
<dbReference type="AlphaFoldDB" id="A0A1L8REN4"/>
<dbReference type="EMBL" id="JXKH01000005">
    <property type="protein sequence ID" value="OJG18197.1"/>
    <property type="molecule type" value="Genomic_DNA"/>
</dbReference>
<dbReference type="PANTHER" id="PTHR30185:SF18">
    <property type="entry name" value="TRANSCRIPTIONAL REGULATOR MTLR"/>
    <property type="match status" value="1"/>
</dbReference>
<protein>
    <recommendedName>
        <fullName evidence="3">Mga helix-turn-helix domain-containing protein</fullName>
    </recommendedName>
</protein>
<proteinExistence type="predicted"/>